<dbReference type="InterPro" id="IPR001810">
    <property type="entry name" value="F-box_dom"/>
</dbReference>
<protein>
    <submittedName>
        <fullName evidence="6">F-box domain-containing protein</fullName>
    </submittedName>
</protein>
<dbReference type="InterPro" id="IPR045048">
    <property type="entry name" value="FBXO31/39"/>
</dbReference>
<dbReference type="PROSITE" id="PS50181">
    <property type="entry name" value="FBOX"/>
    <property type="match status" value="2"/>
</dbReference>
<dbReference type="WBParaSite" id="SPAL_0000723800.1">
    <property type="protein sequence ID" value="SPAL_0000723800.1"/>
    <property type="gene ID" value="SPAL_0000723800"/>
</dbReference>
<keyword evidence="5" id="KW-1185">Reference proteome</keyword>
<dbReference type="SMART" id="SM00256">
    <property type="entry name" value="FBOX"/>
    <property type="match status" value="2"/>
</dbReference>
<proteinExistence type="inferred from homology"/>
<organism evidence="5 6">
    <name type="scientific">Strongyloides papillosus</name>
    <name type="common">Intestinal threadworm</name>
    <dbReference type="NCBI Taxonomy" id="174720"/>
    <lineage>
        <taxon>Eukaryota</taxon>
        <taxon>Metazoa</taxon>
        <taxon>Ecdysozoa</taxon>
        <taxon>Nematoda</taxon>
        <taxon>Chromadorea</taxon>
        <taxon>Rhabditida</taxon>
        <taxon>Tylenchina</taxon>
        <taxon>Panagrolaimomorpha</taxon>
        <taxon>Strongyloidoidea</taxon>
        <taxon>Strongyloididae</taxon>
        <taxon>Strongyloides</taxon>
    </lineage>
</organism>
<evidence type="ECO:0000256" key="3">
    <source>
        <dbReference type="ARBA" id="ARBA00022786"/>
    </source>
</evidence>
<dbReference type="InterPro" id="IPR036047">
    <property type="entry name" value="F-box-like_dom_sf"/>
</dbReference>
<evidence type="ECO:0000256" key="1">
    <source>
        <dbReference type="ARBA" id="ARBA00004906"/>
    </source>
</evidence>
<feature type="domain" description="F-box" evidence="4">
    <location>
        <begin position="217"/>
        <end position="265"/>
    </location>
</feature>
<dbReference type="SUPFAM" id="SSF81383">
    <property type="entry name" value="F-box domain"/>
    <property type="match status" value="2"/>
</dbReference>
<name>A0A0N5BMV5_STREA</name>
<comment type="similarity">
    <text evidence="2">Belongs to the FBXO31 family.</text>
</comment>
<sequence>MDRDYHCEVQPIKKANILSLPNELLTELFSWTKLNDVNNLKLACKRFYYAITDNYHKMNIKKAIKISIKGNRYSAYRYHNNIAINLEVVYLRYDNNNNLSEKYFKLSLNTRNNELIKEAAVDFIYRHEKIGNRTCNHQDVELSLIIQRDLEGVWDFLKGKFENDSSLNIEIEVNKFLFIEYVTMLRGLFKITKSCGSCLKKEAKMMNIVSEDSSKKLNIWSYLPNEVYAKIFSYIPLIYLCNVKMVCKKFNLIIENNNNQMLKMVANEVQVFNSKKKKHLLKLHVKFIKSLNECNTPIYKKFKCNIRSRKEFIGRMRMFNLANIHYLNITKCDKVEIFGLLNECMKVNSDIYQMSIERLDDKNILYFKNFIKKFKSIKFLQIPHICTNIQAYENYSYLQLLNIHDFENICLWECQNTRFLNSKFILDLYKNNPNLNYVRIHSNNKNLIREIGVNFFSRQELNNDVVCNHTKMELVLDIRYDITELLNTIKNAYRNGSNGNIRERQTIICYGNVFIKVEKLCQICLNHWMTMKLIITNTNFTFHG</sequence>
<dbReference type="PANTHER" id="PTHR10706">
    <property type="entry name" value="F-BOX FAMILY PROTEIN"/>
    <property type="match status" value="1"/>
</dbReference>
<accession>A0A0N5BMV5</accession>
<evidence type="ECO:0000256" key="2">
    <source>
        <dbReference type="ARBA" id="ARBA00010611"/>
    </source>
</evidence>
<feature type="domain" description="F-box" evidence="4">
    <location>
        <begin position="14"/>
        <end position="60"/>
    </location>
</feature>
<keyword evidence="3" id="KW-0833">Ubl conjugation pathway</keyword>
<dbReference type="PANTHER" id="PTHR10706:SF130">
    <property type="entry name" value="F-BOX ONLY PROTEIN 31"/>
    <property type="match status" value="1"/>
</dbReference>
<dbReference type="AlphaFoldDB" id="A0A0N5BMV5"/>
<evidence type="ECO:0000313" key="5">
    <source>
        <dbReference type="Proteomes" id="UP000046392"/>
    </source>
</evidence>
<evidence type="ECO:0000259" key="4">
    <source>
        <dbReference type="PROSITE" id="PS50181"/>
    </source>
</evidence>
<dbReference type="Gene3D" id="1.20.1280.50">
    <property type="match status" value="1"/>
</dbReference>
<comment type="pathway">
    <text evidence="1">Protein modification; protein ubiquitination.</text>
</comment>
<evidence type="ECO:0000313" key="6">
    <source>
        <dbReference type="WBParaSite" id="SPAL_0000723800.1"/>
    </source>
</evidence>
<dbReference type="Proteomes" id="UP000046392">
    <property type="component" value="Unplaced"/>
</dbReference>
<reference evidence="6" key="1">
    <citation type="submission" date="2017-02" db="UniProtKB">
        <authorList>
            <consortium name="WormBaseParasite"/>
        </authorList>
    </citation>
    <scope>IDENTIFICATION</scope>
</reference>
<dbReference type="Pfam" id="PF00646">
    <property type="entry name" value="F-box"/>
    <property type="match status" value="2"/>
</dbReference>